<name>A0A510E4D6_9CREN</name>
<dbReference type="KEGG" id="step:IC006_1934"/>
<dbReference type="InterPro" id="IPR017170">
    <property type="entry name" value="Lhr-like"/>
</dbReference>
<feature type="domain" description="Helicase ATP-binding" evidence="10">
    <location>
        <begin position="41"/>
        <end position="232"/>
    </location>
</feature>
<dbReference type="SMART" id="SM00487">
    <property type="entry name" value="DEXDc"/>
    <property type="match status" value="1"/>
</dbReference>
<protein>
    <submittedName>
        <fullName evidence="13">ATP-dependent DNA helicase Hel308</fullName>
    </submittedName>
</protein>
<dbReference type="GO" id="GO:0006281">
    <property type="term" value="P:DNA repair"/>
    <property type="evidence" value="ECO:0007669"/>
    <property type="project" value="UniProtKB-KW"/>
</dbReference>
<dbReference type="AlphaFoldDB" id="A0A510E4D6"/>
<keyword evidence="14" id="KW-1185">Reference proteome</keyword>
<evidence type="ECO:0000256" key="1">
    <source>
        <dbReference type="ARBA" id="ARBA00022741"/>
    </source>
</evidence>
<dbReference type="CDD" id="cd17922">
    <property type="entry name" value="DEXHc_LHR-like"/>
    <property type="match status" value="1"/>
</dbReference>
<dbReference type="InterPro" id="IPR013701">
    <property type="entry name" value="Lhr-like_DEAD/DEAH_assoc"/>
</dbReference>
<dbReference type="GO" id="GO:0016887">
    <property type="term" value="F:ATP hydrolysis activity"/>
    <property type="evidence" value="ECO:0007669"/>
    <property type="project" value="TreeGrafter"/>
</dbReference>
<sequence>MTVSYANFEKEDKVFSMLRPYVSTWLKEKYGEFTPPQRASIPLIKLGNNVLVSSPTGSGKTLSAFLGILDTLFELGEKGQLEDKVYAIYISPLRALNNDMKRNLLSPLNEIKERVPNLPQIRIGVRTSDTSSYEKQKMVKTPPHILITTPESFAISMVSPKFSERLQDVRWLIVDEIHEIANSKRGSYLSAMIEIFQNLIAKQEITRIGLSATVSPLDSIAQFLVGKNRDCKIIDARFVKPVDLKVISPVRDLVHEPESKIEEGIYNSILEEIKKHRTTLIFTNTRHAAENVSYKLRRIAKIKGLFPEDSIEAHHSSLSKEVRLEVEEKLKRGDLKVVISSTSLELGIDIGYIDVVILLSSPKSVSRLLQRIGRAGHHIRSISKGRMIVVDRDDLVECSVLAQLAREKKIDAVHIPRNPLDVLSQVIIASTIISRGIQKDKLYDIVTSSYSYSTLNKDDFDMVLNYLLGEYGLEQRNVYSKIGLDDNGNIRPKGSMRMIFYMNSGTIPDEAVVPVMTENGRYVGNLEEEFVEMLTPGDVFVLGGRTYQFLSSKGLSVVVKSAEGQRPTVPSWFSEMLPLAYESALEIGKFRREVKEMLDRGDPKDEIVNWISKRLDISKYASISIYYYIAEMYYFTNGIIPSDNNILIEKFDDEDGRRNFIFHALYGRRTLDALSRGVAQIVTRDLEEDVKLSVLDNGFIITLPRKTDYEIENIFEKLDVERFYEELSDVILRTEMMRRRFRHCAERSFMLLRRYKGHKTNLERRQINSEVLLSVVKDLGGFPVLKETIREILEDHMDIQRAIEVLRKIKSNEIHVTVIGPNTIPSPFSHSMLLKEHYDVVLAEDKRNLMKKLHESVIEFLREKGVNIDLDYTSV</sequence>
<evidence type="ECO:0000313" key="14">
    <source>
        <dbReference type="Proteomes" id="UP000322983"/>
    </source>
</evidence>
<dbReference type="STRING" id="1294262.GCA_001316085_00061"/>
<dbReference type="SUPFAM" id="SSF52540">
    <property type="entry name" value="P-loop containing nucleoside triphosphate hydrolases"/>
    <property type="match status" value="1"/>
</dbReference>
<gene>
    <name evidence="12" type="ORF">IC006_1934</name>
    <name evidence="13" type="ORF">IC007_1942</name>
</gene>
<feature type="domain" description="Helicase C-terminal" evidence="11">
    <location>
        <begin position="249"/>
        <end position="421"/>
    </location>
</feature>
<dbReference type="InterPro" id="IPR011545">
    <property type="entry name" value="DEAD/DEAH_box_helicase_dom"/>
</dbReference>
<dbReference type="CDD" id="cd18796">
    <property type="entry name" value="SF2_C_LHR"/>
    <property type="match status" value="1"/>
</dbReference>
<dbReference type="Proteomes" id="UP000325030">
    <property type="component" value="Chromosome"/>
</dbReference>
<dbReference type="GO" id="GO:0140097">
    <property type="term" value="F:catalytic activity, acting on DNA"/>
    <property type="evidence" value="ECO:0007669"/>
    <property type="project" value="UniProtKB-ARBA"/>
</dbReference>
<reference evidence="13 14" key="2">
    <citation type="journal article" date="2020" name="Int. J. Syst. Evol. Microbiol.">
        <title>Sulfuracidifex tepidarius gen. nov., sp. nov. and transfer of Sulfolobus metallicus Huber and Stetter 1992 to the genus Sulfuracidifex as Sulfuracidifex metallicus comb. nov.</title>
        <authorList>
            <person name="Itoh T."/>
            <person name="Miura T."/>
            <person name="Sakai H.D."/>
            <person name="Kato S."/>
            <person name="Ohkuma M."/>
            <person name="Takashina T."/>
        </authorList>
    </citation>
    <scope>NUCLEOTIDE SEQUENCE</scope>
    <source>
        <strain evidence="12 14">IC-006</strain>
        <strain evidence="13">IC-007</strain>
    </source>
</reference>
<evidence type="ECO:0000259" key="11">
    <source>
        <dbReference type="PROSITE" id="PS51194"/>
    </source>
</evidence>
<dbReference type="InterPro" id="IPR052511">
    <property type="entry name" value="ATP-dep_Helicase"/>
</dbReference>
<evidence type="ECO:0000313" key="13">
    <source>
        <dbReference type="EMBL" id="BBG27393.1"/>
    </source>
</evidence>
<evidence type="ECO:0000256" key="9">
    <source>
        <dbReference type="ARBA" id="ARBA00093467"/>
    </source>
</evidence>
<evidence type="ECO:0000256" key="2">
    <source>
        <dbReference type="ARBA" id="ARBA00022763"/>
    </source>
</evidence>
<evidence type="ECO:0000256" key="3">
    <source>
        <dbReference type="ARBA" id="ARBA00022801"/>
    </source>
</evidence>
<dbReference type="Pfam" id="PF08494">
    <property type="entry name" value="DEAD_assoc"/>
    <property type="match status" value="1"/>
</dbReference>
<comment type="similarity">
    <text evidence="9">Belongs to the Lhr helicase family. Lhr-Core subfamily.</text>
</comment>
<dbReference type="EMBL" id="AP018929">
    <property type="protein sequence ID" value="BBG24605.1"/>
    <property type="molecule type" value="Genomic_DNA"/>
</dbReference>
<keyword evidence="6" id="KW-0238">DNA-binding</keyword>
<keyword evidence="4 13" id="KW-0347">Helicase</keyword>
<evidence type="ECO:0000256" key="8">
    <source>
        <dbReference type="ARBA" id="ARBA00023235"/>
    </source>
</evidence>
<keyword evidence="2" id="KW-0227">DNA damage</keyword>
<dbReference type="Proteomes" id="UP000322983">
    <property type="component" value="Chromosome"/>
</dbReference>
<dbReference type="PROSITE" id="PS51192">
    <property type="entry name" value="HELICASE_ATP_BIND_1"/>
    <property type="match status" value="1"/>
</dbReference>
<accession>A0A510E4D6</accession>
<evidence type="ECO:0000256" key="5">
    <source>
        <dbReference type="ARBA" id="ARBA00022840"/>
    </source>
</evidence>
<dbReference type="PANTHER" id="PTHR47962:SF6">
    <property type="entry name" value="LARGE HELICASE-RELATED PROTEIN"/>
    <property type="match status" value="1"/>
</dbReference>
<dbReference type="InterPro" id="IPR045628">
    <property type="entry name" value="Lhr_WH_dom"/>
</dbReference>
<dbReference type="PANTHER" id="PTHR47962">
    <property type="entry name" value="ATP-DEPENDENT HELICASE LHR-RELATED-RELATED"/>
    <property type="match status" value="1"/>
</dbReference>
<dbReference type="NCBIfam" id="NF010338">
    <property type="entry name" value="PRK13767.1"/>
    <property type="match status" value="1"/>
</dbReference>
<dbReference type="SMART" id="SM00490">
    <property type="entry name" value="HELICc"/>
    <property type="match status" value="1"/>
</dbReference>
<organism evidence="13 15">
    <name type="scientific">Sulfuracidifex tepidarius</name>
    <dbReference type="NCBI Taxonomy" id="1294262"/>
    <lineage>
        <taxon>Archaea</taxon>
        <taxon>Thermoproteota</taxon>
        <taxon>Thermoprotei</taxon>
        <taxon>Sulfolobales</taxon>
        <taxon>Sulfolobaceae</taxon>
        <taxon>Sulfuracidifex</taxon>
    </lineage>
</organism>
<dbReference type="Gene3D" id="3.40.50.300">
    <property type="entry name" value="P-loop containing nucleotide triphosphate hydrolases"/>
    <property type="match status" value="2"/>
</dbReference>
<dbReference type="GO" id="GO:0005524">
    <property type="term" value="F:ATP binding"/>
    <property type="evidence" value="ECO:0007669"/>
    <property type="project" value="UniProtKB-KW"/>
</dbReference>
<evidence type="ECO:0000256" key="6">
    <source>
        <dbReference type="ARBA" id="ARBA00023125"/>
    </source>
</evidence>
<keyword evidence="7" id="KW-0234">DNA repair</keyword>
<evidence type="ECO:0000256" key="4">
    <source>
        <dbReference type="ARBA" id="ARBA00022806"/>
    </source>
</evidence>
<keyword evidence="3" id="KW-0378">Hydrolase</keyword>
<dbReference type="GO" id="GO:0004386">
    <property type="term" value="F:helicase activity"/>
    <property type="evidence" value="ECO:0007669"/>
    <property type="project" value="UniProtKB-KW"/>
</dbReference>
<evidence type="ECO:0000313" key="12">
    <source>
        <dbReference type="EMBL" id="BBG24605.1"/>
    </source>
</evidence>
<dbReference type="InterPro" id="IPR027417">
    <property type="entry name" value="P-loop_NTPase"/>
</dbReference>
<evidence type="ECO:0000313" key="15">
    <source>
        <dbReference type="Proteomes" id="UP000325030"/>
    </source>
</evidence>
<dbReference type="Pfam" id="PF00270">
    <property type="entry name" value="DEAD"/>
    <property type="match status" value="1"/>
</dbReference>
<evidence type="ECO:0000259" key="10">
    <source>
        <dbReference type="PROSITE" id="PS51192"/>
    </source>
</evidence>
<dbReference type="PROSITE" id="PS51194">
    <property type="entry name" value="HELICASE_CTER"/>
    <property type="match status" value="1"/>
</dbReference>
<keyword evidence="5" id="KW-0067">ATP-binding</keyword>
<proteinExistence type="inferred from homology"/>
<keyword evidence="1" id="KW-0547">Nucleotide-binding</keyword>
<dbReference type="PIRSF" id="PIRSF037307">
    <property type="entry name" value="Lhr-like_helic_prd"/>
    <property type="match status" value="1"/>
</dbReference>
<dbReference type="InterPro" id="IPR014001">
    <property type="entry name" value="Helicase_ATP-bd"/>
</dbReference>
<dbReference type="EMBL" id="AP018930">
    <property type="protein sequence ID" value="BBG27393.1"/>
    <property type="molecule type" value="Genomic_DNA"/>
</dbReference>
<dbReference type="Pfam" id="PF19306">
    <property type="entry name" value="WHD_Lhr"/>
    <property type="match status" value="1"/>
</dbReference>
<evidence type="ECO:0000256" key="7">
    <source>
        <dbReference type="ARBA" id="ARBA00023204"/>
    </source>
</evidence>
<dbReference type="OrthoDB" id="372104at2157"/>
<dbReference type="GO" id="GO:0003677">
    <property type="term" value="F:DNA binding"/>
    <property type="evidence" value="ECO:0007669"/>
    <property type="project" value="UniProtKB-KW"/>
</dbReference>
<dbReference type="InterPro" id="IPR001650">
    <property type="entry name" value="Helicase_C-like"/>
</dbReference>
<keyword evidence="8" id="KW-0413">Isomerase</keyword>
<dbReference type="Pfam" id="PF00271">
    <property type="entry name" value="Helicase_C"/>
    <property type="match status" value="1"/>
</dbReference>
<reference evidence="15" key="1">
    <citation type="submission" date="2018-09" db="EMBL/GenBank/DDBJ databases">
        <title>Complete Genome Sequencing of Sulfolobus sp. JCM 16834.</title>
        <authorList>
            <person name="Kato S."/>
            <person name="Itoh T."/>
            <person name="Ohkuma M."/>
        </authorList>
    </citation>
    <scope>NUCLEOTIDE SEQUENCE [LARGE SCALE GENOMIC DNA]</scope>
    <source>
        <strain evidence="15">IC-007</strain>
    </source>
</reference>
<accession>A0A510DWN9</accession>